<dbReference type="Proteomes" id="UP000027138">
    <property type="component" value="Unassembled WGS sequence"/>
</dbReference>
<protein>
    <submittedName>
        <fullName evidence="2">Uncharacterized protein</fullName>
    </submittedName>
</protein>
<organism evidence="2 3">
    <name type="scientific">Jatropha curcas</name>
    <name type="common">Barbados nut</name>
    <dbReference type="NCBI Taxonomy" id="180498"/>
    <lineage>
        <taxon>Eukaryota</taxon>
        <taxon>Viridiplantae</taxon>
        <taxon>Streptophyta</taxon>
        <taxon>Embryophyta</taxon>
        <taxon>Tracheophyta</taxon>
        <taxon>Spermatophyta</taxon>
        <taxon>Magnoliopsida</taxon>
        <taxon>eudicotyledons</taxon>
        <taxon>Gunneridae</taxon>
        <taxon>Pentapetalae</taxon>
        <taxon>rosids</taxon>
        <taxon>fabids</taxon>
        <taxon>Malpighiales</taxon>
        <taxon>Euphorbiaceae</taxon>
        <taxon>Crotonoideae</taxon>
        <taxon>Jatropheae</taxon>
        <taxon>Jatropha</taxon>
    </lineage>
</organism>
<evidence type="ECO:0000313" key="2">
    <source>
        <dbReference type="EMBL" id="KDP34674.1"/>
    </source>
</evidence>
<keyword evidence="1" id="KW-0175">Coiled coil</keyword>
<feature type="coiled-coil region" evidence="1">
    <location>
        <begin position="127"/>
        <end position="154"/>
    </location>
</feature>
<dbReference type="AlphaFoldDB" id="A0A067KS85"/>
<evidence type="ECO:0000256" key="1">
    <source>
        <dbReference type="SAM" id="Coils"/>
    </source>
</evidence>
<gene>
    <name evidence="2" type="ORF">JCGZ_11022</name>
</gene>
<name>A0A067KS85_JATCU</name>
<reference evidence="2 3" key="1">
    <citation type="journal article" date="2014" name="PLoS ONE">
        <title>Global Analysis of Gene Expression Profiles in Physic Nut (Jatropha curcas L.) Seedlings Exposed to Salt Stress.</title>
        <authorList>
            <person name="Zhang L."/>
            <person name="Zhang C."/>
            <person name="Wu P."/>
            <person name="Chen Y."/>
            <person name="Li M."/>
            <person name="Jiang H."/>
            <person name="Wu G."/>
        </authorList>
    </citation>
    <scope>NUCLEOTIDE SEQUENCE [LARGE SCALE GENOMIC DNA]</scope>
    <source>
        <strain evidence="3">cv. GZQX0401</strain>
        <tissue evidence="2">Young leaves</tissue>
    </source>
</reference>
<dbReference type="OrthoDB" id="1302510at2759"/>
<dbReference type="EMBL" id="KK914514">
    <property type="protein sequence ID" value="KDP34674.1"/>
    <property type="molecule type" value="Genomic_DNA"/>
</dbReference>
<sequence length="176" mass="19037">MDGRETSGDGAGPLRLTDGSIFAIETSQSLAEKLNCEPTPMEVFTFSHIKDYDGETFIDRNVMGINAGVAIKSTVDELVLYLQDAGGENKRNVYEIGSHVSQFYKSSINAPVSASSRLQPDPKAKEISALQARIDDQERQLAELRAHVMQMSRLNSAAAFSNPLTSSDPPVSPSSS</sequence>
<evidence type="ECO:0000313" key="3">
    <source>
        <dbReference type="Proteomes" id="UP000027138"/>
    </source>
</evidence>
<keyword evidence="3" id="KW-1185">Reference proteome</keyword>
<accession>A0A067KS85</accession>
<proteinExistence type="predicted"/>